<proteinExistence type="predicted"/>
<organism evidence="1 2">
    <name type="scientific">Entomophthora muscae</name>
    <dbReference type="NCBI Taxonomy" id="34485"/>
    <lineage>
        <taxon>Eukaryota</taxon>
        <taxon>Fungi</taxon>
        <taxon>Fungi incertae sedis</taxon>
        <taxon>Zoopagomycota</taxon>
        <taxon>Entomophthoromycotina</taxon>
        <taxon>Entomophthoromycetes</taxon>
        <taxon>Entomophthorales</taxon>
        <taxon>Entomophthoraceae</taxon>
        <taxon>Entomophthora</taxon>
    </lineage>
</organism>
<sequence length="144" mass="16168">MDNVSNYSRCTKKMDVNQHIEEMSEEDKILFFSLSHKARQVLICGIRDGYTKSHFISFEDPTCTEVQKDKDLLVALKLDTPKQQPVDPQELQLAPEKRPGNKPAEPCSKKVVVAPVQEADRKQVFEKPSSPAVISSEVPISGKT</sequence>
<gene>
    <name evidence="1" type="ORF">DSO57_1032940</name>
</gene>
<evidence type="ECO:0000313" key="2">
    <source>
        <dbReference type="Proteomes" id="UP001165960"/>
    </source>
</evidence>
<evidence type="ECO:0000313" key="1">
    <source>
        <dbReference type="EMBL" id="KAJ9052561.1"/>
    </source>
</evidence>
<protein>
    <submittedName>
        <fullName evidence="1">Uncharacterized protein</fullName>
    </submittedName>
</protein>
<comment type="caution">
    <text evidence="1">The sequence shown here is derived from an EMBL/GenBank/DDBJ whole genome shotgun (WGS) entry which is preliminary data.</text>
</comment>
<accession>A0ACC2RR56</accession>
<reference evidence="1" key="1">
    <citation type="submission" date="2022-04" db="EMBL/GenBank/DDBJ databases">
        <title>Genome of the entomopathogenic fungus Entomophthora muscae.</title>
        <authorList>
            <person name="Elya C."/>
            <person name="Lovett B.R."/>
            <person name="Lee E."/>
            <person name="Macias A.M."/>
            <person name="Hajek A.E."/>
            <person name="De Bivort B.L."/>
            <person name="Kasson M.T."/>
            <person name="De Fine Licht H.H."/>
            <person name="Stajich J.E."/>
        </authorList>
    </citation>
    <scope>NUCLEOTIDE SEQUENCE</scope>
    <source>
        <strain evidence="1">Berkeley</strain>
    </source>
</reference>
<keyword evidence="2" id="KW-1185">Reference proteome</keyword>
<dbReference type="Proteomes" id="UP001165960">
    <property type="component" value="Unassembled WGS sequence"/>
</dbReference>
<dbReference type="EMBL" id="QTSX02006642">
    <property type="protein sequence ID" value="KAJ9052561.1"/>
    <property type="molecule type" value="Genomic_DNA"/>
</dbReference>
<name>A0ACC2RR56_9FUNG</name>